<dbReference type="GO" id="GO:0035673">
    <property type="term" value="F:oligopeptide transmembrane transporter activity"/>
    <property type="evidence" value="ECO:0007669"/>
    <property type="project" value="InterPro"/>
</dbReference>
<keyword evidence="3 8" id="KW-0812">Transmembrane</keyword>
<keyword evidence="6 8" id="KW-1133">Transmembrane helix</keyword>
<dbReference type="GO" id="GO:0016020">
    <property type="term" value="C:membrane"/>
    <property type="evidence" value="ECO:0007669"/>
    <property type="project" value="UniProtKB-SubCell"/>
</dbReference>
<name>A0A820VJB3_9BILA</name>
<dbReference type="Pfam" id="PF03169">
    <property type="entry name" value="OPT"/>
    <property type="match status" value="1"/>
</dbReference>
<dbReference type="InterPro" id="IPR004813">
    <property type="entry name" value="OPT"/>
</dbReference>
<dbReference type="AlphaFoldDB" id="A0A820VJB3"/>
<keyword evidence="5" id="KW-0653">Protein transport</keyword>
<evidence type="ECO:0000256" key="6">
    <source>
        <dbReference type="ARBA" id="ARBA00022989"/>
    </source>
</evidence>
<keyword evidence="2" id="KW-0813">Transport</keyword>
<feature type="transmembrane region" description="Helical" evidence="8">
    <location>
        <begin position="406"/>
        <end position="427"/>
    </location>
</feature>
<feature type="transmembrane region" description="Helical" evidence="8">
    <location>
        <begin position="331"/>
        <end position="354"/>
    </location>
</feature>
<keyword evidence="4" id="KW-0571">Peptide transport</keyword>
<sequence>MIRQDDEENINVPYESFQNIESDLDNLHVGFRQDDSAVIVNNSQDAIVPEESFTGDENDIASDEDVAAHVSNKDDTSILVLTFRSWFLGLLFTCLLSFVNQFFWYRTSPLFVGTLVAQLLTYPLGKGMARILPTRKFKIFQWSFTLNPGPFTIKEHCIITAMANATCSTAYAIDVITTLRIFYKRTLHPIIAILFVITSQILGYGIAGIVRKFLVWPAAMVWPANLVNCTLFRTLHDDRDSDSKEEANKESHWKMSRLRFFFVASFCQFLWYWFPGYIFPVLSLFSWLCMIKPDNVILSQLTGINGLGIGSIELDWNAWVSFLGSPIIVPFWAQINILVGFVAFAWTIVPTAYYTNLWGSKAMPIVSNRVFTVDGYFYNVSAVLNSNLLLNETAYRNYGEPRLSTIFALSYAVSFAAISSVIVHTILYN</sequence>
<evidence type="ECO:0000313" key="10">
    <source>
        <dbReference type="Proteomes" id="UP000663873"/>
    </source>
</evidence>
<dbReference type="Proteomes" id="UP000663873">
    <property type="component" value="Unassembled WGS sequence"/>
</dbReference>
<evidence type="ECO:0000256" key="2">
    <source>
        <dbReference type="ARBA" id="ARBA00022448"/>
    </source>
</evidence>
<evidence type="ECO:0000256" key="5">
    <source>
        <dbReference type="ARBA" id="ARBA00022927"/>
    </source>
</evidence>
<comment type="caution">
    <text evidence="9">The sequence shown here is derived from an EMBL/GenBank/DDBJ whole genome shotgun (WGS) entry which is preliminary data.</text>
</comment>
<keyword evidence="10" id="KW-1185">Reference proteome</keyword>
<dbReference type="PANTHER" id="PTHR22601">
    <property type="entry name" value="ISP4 LIKE PROTEIN"/>
    <property type="match status" value="1"/>
</dbReference>
<dbReference type="EMBL" id="CAJOBP010006795">
    <property type="protein sequence ID" value="CAF4500979.1"/>
    <property type="molecule type" value="Genomic_DNA"/>
</dbReference>
<evidence type="ECO:0000256" key="3">
    <source>
        <dbReference type="ARBA" id="ARBA00022692"/>
    </source>
</evidence>
<dbReference type="NCBIfam" id="TIGR00728">
    <property type="entry name" value="OPT_sfam"/>
    <property type="match status" value="1"/>
</dbReference>
<dbReference type="GO" id="GO:0015031">
    <property type="term" value="P:protein transport"/>
    <property type="evidence" value="ECO:0007669"/>
    <property type="project" value="UniProtKB-KW"/>
</dbReference>
<proteinExistence type="predicted"/>
<comment type="subcellular location">
    <subcellularLocation>
        <location evidence="1">Membrane</location>
        <topology evidence="1">Multi-pass membrane protein</topology>
    </subcellularLocation>
</comment>
<evidence type="ECO:0000256" key="7">
    <source>
        <dbReference type="ARBA" id="ARBA00023136"/>
    </source>
</evidence>
<keyword evidence="7 8" id="KW-0472">Membrane</keyword>
<feature type="non-terminal residue" evidence="9">
    <location>
        <position position="1"/>
    </location>
</feature>
<evidence type="ECO:0000256" key="4">
    <source>
        <dbReference type="ARBA" id="ARBA00022856"/>
    </source>
</evidence>
<feature type="transmembrane region" description="Helical" evidence="8">
    <location>
        <begin position="187"/>
        <end position="207"/>
    </location>
</feature>
<accession>A0A820VJB3</accession>
<reference evidence="9" key="1">
    <citation type="submission" date="2021-02" db="EMBL/GenBank/DDBJ databases">
        <authorList>
            <person name="Nowell W R."/>
        </authorList>
    </citation>
    <scope>NUCLEOTIDE SEQUENCE</scope>
</reference>
<evidence type="ECO:0000256" key="8">
    <source>
        <dbReference type="SAM" id="Phobius"/>
    </source>
</evidence>
<feature type="transmembrane region" description="Helical" evidence="8">
    <location>
        <begin position="86"/>
        <end position="104"/>
    </location>
</feature>
<evidence type="ECO:0000313" key="9">
    <source>
        <dbReference type="EMBL" id="CAF4500979.1"/>
    </source>
</evidence>
<protein>
    <submittedName>
        <fullName evidence="9">Uncharacterized protein</fullName>
    </submittedName>
</protein>
<organism evidence="9 10">
    <name type="scientific">Rotaria socialis</name>
    <dbReference type="NCBI Taxonomy" id="392032"/>
    <lineage>
        <taxon>Eukaryota</taxon>
        <taxon>Metazoa</taxon>
        <taxon>Spiralia</taxon>
        <taxon>Gnathifera</taxon>
        <taxon>Rotifera</taxon>
        <taxon>Eurotatoria</taxon>
        <taxon>Bdelloidea</taxon>
        <taxon>Philodinida</taxon>
        <taxon>Philodinidae</taxon>
        <taxon>Rotaria</taxon>
    </lineage>
</organism>
<feature type="transmembrane region" description="Helical" evidence="8">
    <location>
        <begin position="110"/>
        <end position="129"/>
    </location>
</feature>
<feature type="transmembrane region" description="Helical" evidence="8">
    <location>
        <begin position="213"/>
        <end position="235"/>
    </location>
</feature>
<evidence type="ECO:0000256" key="1">
    <source>
        <dbReference type="ARBA" id="ARBA00004141"/>
    </source>
</evidence>
<gene>
    <name evidence="9" type="ORF">UJA718_LOCUS26321</name>
</gene>
<dbReference type="InterPro" id="IPR004648">
    <property type="entry name" value="Oligpept_transpt"/>
</dbReference>